<keyword evidence="15 17" id="KW-0539">Nucleus</keyword>
<dbReference type="SUPFAM" id="SSF56672">
    <property type="entry name" value="DNA/RNA polymerases"/>
    <property type="match status" value="1"/>
</dbReference>
<dbReference type="InterPro" id="IPR012337">
    <property type="entry name" value="RNaseH-like_sf"/>
</dbReference>
<dbReference type="GO" id="GO:0003887">
    <property type="term" value="F:DNA-directed DNA polymerase activity"/>
    <property type="evidence" value="ECO:0007669"/>
    <property type="project" value="UniProtKB-KW"/>
</dbReference>
<dbReference type="Gene3D" id="3.30.342.10">
    <property type="entry name" value="DNA Polymerase, chain B, domain 1"/>
    <property type="match status" value="1"/>
</dbReference>
<dbReference type="InterPro" id="IPR006172">
    <property type="entry name" value="DNA-dir_DNA_pol_B"/>
</dbReference>
<dbReference type="Gene3D" id="1.10.132.60">
    <property type="entry name" value="DNA polymerase family B, C-terminal domain"/>
    <property type="match status" value="1"/>
</dbReference>
<dbReference type="STRING" id="1198029.A0A1U7LTV4"/>
<dbReference type="GO" id="GO:0031048">
    <property type="term" value="P:regulatory ncRNA-mediated heterochromatin formation"/>
    <property type="evidence" value="ECO:0007669"/>
    <property type="project" value="EnsemblFungi"/>
</dbReference>
<dbReference type="InterPro" id="IPR023211">
    <property type="entry name" value="DNA_pol_palm_dom_sf"/>
</dbReference>
<dbReference type="OrthoDB" id="10060449at2759"/>
<evidence type="ECO:0000256" key="4">
    <source>
        <dbReference type="ARBA" id="ARBA00022485"/>
    </source>
</evidence>
<evidence type="ECO:0000256" key="17">
    <source>
        <dbReference type="RuleBase" id="RU365029"/>
    </source>
</evidence>
<dbReference type="GO" id="GO:0008622">
    <property type="term" value="C:epsilon DNA polymerase complex"/>
    <property type="evidence" value="ECO:0007669"/>
    <property type="project" value="InterPro"/>
</dbReference>
<dbReference type="PANTHER" id="PTHR10670:SF0">
    <property type="entry name" value="DNA POLYMERASE EPSILON CATALYTIC SUBUNIT A"/>
    <property type="match status" value="1"/>
</dbReference>
<dbReference type="Gene3D" id="3.90.1600.10">
    <property type="entry name" value="Palm domain of DNA polymerase"/>
    <property type="match status" value="1"/>
</dbReference>
<evidence type="ECO:0000313" key="20">
    <source>
        <dbReference type="EMBL" id="OLL26048.1"/>
    </source>
</evidence>
<evidence type="ECO:0000256" key="11">
    <source>
        <dbReference type="ARBA" id="ARBA00022932"/>
    </source>
</evidence>
<evidence type="ECO:0000256" key="14">
    <source>
        <dbReference type="ARBA" id="ARBA00023125"/>
    </source>
</evidence>
<dbReference type="InterPro" id="IPR013697">
    <property type="entry name" value="DNA_pol_e_suA_C"/>
</dbReference>
<evidence type="ECO:0000256" key="13">
    <source>
        <dbReference type="ARBA" id="ARBA00023014"/>
    </source>
</evidence>
<feature type="region of interest" description="Disordered" evidence="18">
    <location>
        <begin position="1"/>
        <end position="24"/>
    </location>
</feature>
<dbReference type="FunFam" id="3.30.420.10:FF:000010">
    <property type="entry name" value="DNA polymerase epsilon catalytic subunit"/>
    <property type="match status" value="1"/>
</dbReference>
<evidence type="ECO:0000256" key="18">
    <source>
        <dbReference type="SAM" id="MobiDB-lite"/>
    </source>
</evidence>
<evidence type="ECO:0000256" key="2">
    <source>
        <dbReference type="ARBA" id="ARBA00004123"/>
    </source>
</evidence>
<dbReference type="EC" id="2.7.7.7" evidence="17"/>
<dbReference type="GO" id="GO:1903460">
    <property type="term" value="P:mitotic DNA replication leading strand elongation"/>
    <property type="evidence" value="ECO:0007669"/>
    <property type="project" value="EnsemblFungi"/>
</dbReference>
<evidence type="ECO:0000313" key="21">
    <source>
        <dbReference type="Proteomes" id="UP000186594"/>
    </source>
</evidence>
<evidence type="ECO:0000256" key="12">
    <source>
        <dbReference type="ARBA" id="ARBA00023004"/>
    </source>
</evidence>
<dbReference type="GO" id="GO:0140445">
    <property type="term" value="C:chromosome, telomeric repeat region"/>
    <property type="evidence" value="ECO:0007669"/>
    <property type="project" value="EnsemblFungi"/>
</dbReference>
<dbReference type="InterPro" id="IPR029703">
    <property type="entry name" value="POL2"/>
</dbReference>
<dbReference type="Gene3D" id="3.30.420.10">
    <property type="entry name" value="Ribonuclease H-like superfamily/Ribonuclease H"/>
    <property type="match status" value="1"/>
</dbReference>
<dbReference type="Proteomes" id="UP000186594">
    <property type="component" value="Unassembled WGS sequence"/>
</dbReference>
<evidence type="ECO:0000256" key="9">
    <source>
        <dbReference type="ARBA" id="ARBA00022771"/>
    </source>
</evidence>
<dbReference type="GO" id="GO:0051539">
    <property type="term" value="F:4 iron, 4 sulfur cluster binding"/>
    <property type="evidence" value="ECO:0007669"/>
    <property type="project" value="UniProtKB-KW"/>
</dbReference>
<evidence type="ECO:0000256" key="16">
    <source>
        <dbReference type="ARBA" id="ARBA00049244"/>
    </source>
</evidence>
<keyword evidence="9 17" id="KW-0863">Zinc-finger</keyword>
<evidence type="ECO:0000256" key="8">
    <source>
        <dbReference type="ARBA" id="ARBA00022723"/>
    </source>
</evidence>
<keyword evidence="5 17" id="KW-0808">Transferase</keyword>
<dbReference type="GO" id="GO:1902975">
    <property type="term" value="P:mitotic DNA replication initiation"/>
    <property type="evidence" value="ECO:0007669"/>
    <property type="project" value="EnsemblFungi"/>
</dbReference>
<dbReference type="CDD" id="cd05535">
    <property type="entry name" value="POLBc_epsilon"/>
    <property type="match status" value="1"/>
</dbReference>
<keyword evidence="7 17" id="KW-0235">DNA replication</keyword>
<protein>
    <recommendedName>
        <fullName evidence="17">DNA polymerase epsilon catalytic subunit</fullName>
        <ecNumber evidence="17">2.7.7.7</ecNumber>
    </recommendedName>
</protein>
<dbReference type="Pfam" id="PF08490">
    <property type="entry name" value="DUF1744"/>
    <property type="match status" value="1"/>
</dbReference>
<keyword evidence="13 17" id="KW-0411">Iron-sulfur</keyword>
<evidence type="ECO:0000256" key="1">
    <source>
        <dbReference type="ARBA" id="ARBA00001966"/>
    </source>
</evidence>
<dbReference type="InterPro" id="IPR036397">
    <property type="entry name" value="RNaseH_sf"/>
</dbReference>
<keyword evidence="11 17" id="KW-0239">DNA-directed DNA polymerase</keyword>
<dbReference type="InterPro" id="IPR054475">
    <property type="entry name" value="Znf-DPOE"/>
</dbReference>
<dbReference type="GO" id="GO:0000166">
    <property type="term" value="F:nucleotide binding"/>
    <property type="evidence" value="ECO:0007669"/>
    <property type="project" value="InterPro"/>
</dbReference>
<evidence type="ECO:0000256" key="7">
    <source>
        <dbReference type="ARBA" id="ARBA00022705"/>
    </source>
</evidence>
<evidence type="ECO:0000259" key="19">
    <source>
        <dbReference type="SMART" id="SM01159"/>
    </source>
</evidence>
<comment type="cofactor">
    <cofactor evidence="1 17">
        <name>[4Fe-4S] cluster</name>
        <dbReference type="ChEBI" id="CHEBI:49883"/>
    </cofactor>
</comment>
<dbReference type="FunFam" id="1.10.132.60:FF:000002">
    <property type="entry name" value="DNA polymerase epsilon catalytic subunit"/>
    <property type="match status" value="1"/>
</dbReference>
<dbReference type="Pfam" id="PF23250">
    <property type="entry name" value="zf_DPOE_2"/>
    <property type="match status" value="1"/>
</dbReference>
<dbReference type="Pfam" id="PF00136">
    <property type="entry name" value="DNA_pol_B"/>
    <property type="match status" value="1"/>
</dbReference>
<reference evidence="20 21" key="1">
    <citation type="submission" date="2016-04" db="EMBL/GenBank/DDBJ databases">
        <title>Evolutionary innovation and constraint leading to complex multicellularity in the Ascomycota.</title>
        <authorList>
            <person name="Cisse O."/>
            <person name="Nguyen A."/>
            <person name="Hewitt D.A."/>
            <person name="Jedd G."/>
            <person name="Stajich J.E."/>
        </authorList>
    </citation>
    <scope>NUCLEOTIDE SEQUENCE [LARGE SCALE GENOMIC DNA]</scope>
    <source>
        <strain evidence="20 21">DAH-3</strain>
    </source>
</reference>
<dbReference type="SMART" id="SM00486">
    <property type="entry name" value="POLBc"/>
    <property type="match status" value="1"/>
</dbReference>
<comment type="subcellular location">
    <subcellularLocation>
        <location evidence="2 17">Nucleus</location>
    </subcellularLocation>
</comment>
<proteinExistence type="inferred from homology"/>
<dbReference type="GO" id="GO:0006297">
    <property type="term" value="P:nucleotide-excision repair, DNA gap filling"/>
    <property type="evidence" value="ECO:0007669"/>
    <property type="project" value="TreeGrafter"/>
</dbReference>
<evidence type="ECO:0000256" key="15">
    <source>
        <dbReference type="ARBA" id="ARBA00023242"/>
    </source>
</evidence>
<dbReference type="CDD" id="cd05779">
    <property type="entry name" value="DNA_polB_epsilon_exo"/>
    <property type="match status" value="1"/>
</dbReference>
<comment type="caution">
    <text evidence="20">The sequence shown here is derived from an EMBL/GenBank/DDBJ whole genome shotgun (WGS) entry which is preliminary data.</text>
</comment>
<evidence type="ECO:0000256" key="10">
    <source>
        <dbReference type="ARBA" id="ARBA00022833"/>
    </source>
</evidence>
<keyword evidence="14 17" id="KW-0238">DNA-binding</keyword>
<dbReference type="GO" id="GO:0003677">
    <property type="term" value="F:DNA binding"/>
    <property type="evidence" value="ECO:0007669"/>
    <property type="project" value="UniProtKB-KW"/>
</dbReference>
<comment type="similarity">
    <text evidence="3 17">Belongs to the DNA polymerase type-B family.</text>
</comment>
<keyword evidence="4 17" id="KW-0004">4Fe-4S</keyword>
<name>A0A1U7LTV4_NEOID</name>
<dbReference type="GO" id="GO:0006287">
    <property type="term" value="P:base-excision repair, gap-filling"/>
    <property type="evidence" value="ECO:0007669"/>
    <property type="project" value="TreeGrafter"/>
</dbReference>
<dbReference type="GO" id="GO:0034080">
    <property type="term" value="P:CENP-A containing chromatin assembly"/>
    <property type="evidence" value="ECO:0007669"/>
    <property type="project" value="EnsemblFungi"/>
</dbReference>
<dbReference type="GO" id="GO:0008310">
    <property type="term" value="F:single-stranded DNA 3'-5' DNA exonuclease activity"/>
    <property type="evidence" value="ECO:0007669"/>
    <property type="project" value="TreeGrafter"/>
</dbReference>
<feature type="domain" description="DNA polymerase epsilon catalytic subunit A C-terminal" evidence="19">
    <location>
        <begin position="1506"/>
        <end position="1902"/>
    </location>
</feature>
<dbReference type="GO" id="GO:0140529">
    <property type="term" value="P:CMG complex assembly"/>
    <property type="evidence" value="ECO:0007669"/>
    <property type="project" value="EnsemblFungi"/>
</dbReference>
<keyword evidence="10 17" id="KW-0862">Zinc</keyword>
<keyword evidence="8 17" id="KW-0479">Metal-binding</keyword>
<dbReference type="InterPro" id="IPR042087">
    <property type="entry name" value="DNA_pol_B_thumb"/>
</dbReference>
<evidence type="ECO:0000256" key="3">
    <source>
        <dbReference type="ARBA" id="ARBA00005755"/>
    </source>
</evidence>
<keyword evidence="12 17" id="KW-0408">Iron</keyword>
<evidence type="ECO:0000256" key="6">
    <source>
        <dbReference type="ARBA" id="ARBA00022695"/>
    </source>
</evidence>
<dbReference type="Pfam" id="PF22634">
    <property type="entry name" value="POL2_thumb"/>
    <property type="match status" value="1"/>
</dbReference>
<dbReference type="InterPro" id="IPR006134">
    <property type="entry name" value="DNA-dir_DNA_pol_B_multi_dom"/>
</dbReference>
<dbReference type="InterPro" id="IPR006133">
    <property type="entry name" value="DNA-dir_DNA_pol_B_exonuc"/>
</dbReference>
<dbReference type="SUPFAM" id="SSF53098">
    <property type="entry name" value="Ribonuclease H-like"/>
    <property type="match status" value="1"/>
</dbReference>
<gene>
    <name evidence="20" type="ORF">NEOLI_002099</name>
</gene>
<keyword evidence="21" id="KW-1185">Reference proteome</keyword>
<organism evidence="20 21">
    <name type="scientific">Neolecta irregularis (strain DAH-3)</name>
    <dbReference type="NCBI Taxonomy" id="1198029"/>
    <lineage>
        <taxon>Eukaryota</taxon>
        <taxon>Fungi</taxon>
        <taxon>Dikarya</taxon>
        <taxon>Ascomycota</taxon>
        <taxon>Taphrinomycotina</taxon>
        <taxon>Neolectales</taxon>
        <taxon>Neolectaceae</taxon>
        <taxon>Neolecta</taxon>
    </lineage>
</organism>
<dbReference type="GO" id="GO:0045004">
    <property type="term" value="P:DNA replication proofreading"/>
    <property type="evidence" value="ECO:0007669"/>
    <property type="project" value="TreeGrafter"/>
</dbReference>
<dbReference type="OMA" id="MLDQCRY"/>
<dbReference type="FunFam" id="3.90.1600.10:FF:000006">
    <property type="entry name" value="DNA polymerase epsilon catalytic subunit"/>
    <property type="match status" value="1"/>
</dbReference>
<dbReference type="PANTHER" id="PTHR10670">
    <property type="entry name" value="DNA POLYMERASE EPSILON CATALYTIC SUBUNIT A"/>
    <property type="match status" value="1"/>
</dbReference>
<keyword evidence="6 17" id="KW-0548">Nucleotidyltransferase</keyword>
<dbReference type="InterPro" id="IPR055191">
    <property type="entry name" value="POL2_thumb"/>
</dbReference>
<dbReference type="SMART" id="SM01159">
    <property type="entry name" value="DUF1744"/>
    <property type="match status" value="1"/>
</dbReference>
<dbReference type="InterPro" id="IPR043502">
    <property type="entry name" value="DNA/RNA_pol_sf"/>
</dbReference>
<accession>A0A1U7LTV4</accession>
<dbReference type="Pfam" id="PF22912">
    <property type="entry name" value="zf-DPOE"/>
    <property type="match status" value="1"/>
</dbReference>
<evidence type="ECO:0000256" key="5">
    <source>
        <dbReference type="ARBA" id="ARBA00022679"/>
    </source>
</evidence>
<dbReference type="GO" id="GO:0008270">
    <property type="term" value="F:zinc ion binding"/>
    <property type="evidence" value="ECO:0007669"/>
    <property type="project" value="UniProtKB-KW"/>
</dbReference>
<comment type="function">
    <text evidence="17">DNA polymerase II participates in chromosomal DNA replication.</text>
</comment>
<dbReference type="EMBL" id="LXFE01000247">
    <property type="protein sequence ID" value="OLL26048.1"/>
    <property type="molecule type" value="Genomic_DNA"/>
</dbReference>
<dbReference type="Pfam" id="PF03104">
    <property type="entry name" value="DNA_pol_B_exo1"/>
    <property type="match status" value="1"/>
</dbReference>
<comment type="catalytic activity">
    <reaction evidence="16 17">
        <text>DNA(n) + a 2'-deoxyribonucleoside 5'-triphosphate = DNA(n+1) + diphosphate</text>
        <dbReference type="Rhea" id="RHEA:22508"/>
        <dbReference type="Rhea" id="RHEA-COMP:17339"/>
        <dbReference type="Rhea" id="RHEA-COMP:17340"/>
        <dbReference type="ChEBI" id="CHEBI:33019"/>
        <dbReference type="ChEBI" id="CHEBI:61560"/>
        <dbReference type="ChEBI" id="CHEBI:173112"/>
        <dbReference type="EC" id="2.7.7.7"/>
    </reaction>
</comment>
<sequence length="2220" mass="255752">MTSQNKSYRNREARLGRGSYRSRGNDQSSFVAIDKKSTVPDIKVENRLIASEIDEKMGFIRYEAGHKREGWLINMHSTTITDEAGASYAAVDFYFLQDDGGSFKAAMKYEPYFLIASKRGKETEVEEYIRRRFEGLVVRISRVKKEDLRIPNHLTGYRRTFTKLLFNNVNDLLQVRRVLSPIALANHAKLDALDAYAEAMNDGFDSDDDDDENNTKMSSGVMDAQNFIVDIREFDVPYHVRVAIDKDIRVGKWYTVSFIAGDISIEPIEDRLNRAEPVVLAFDIETTKLPLKFPDPAIDQVMMISYMIDGQGYLITNREIVSRNISDFEYTPKPEYPGPFAIYNEPDEKATLIRFFEHIQDSCPTVIVTYNGDFFDWPFIDARARKHGINMHKEIGFMKDNEDEYKSYHCAHMDCYRWVKRDSYLPQGSQGLKAVTTAKLGYDPHELDPELMTIYAEEKPQVLAEYSVSDAVSTYYLYMKYIHPFIFSLCNIIPLGPDDVLRKGTGTLCEMLLMVQAYQKEIILPNKHAEEHDKFYEGHLLESETYVGGHVESLEAGVFRNDIPVDFKIDTSVVDELLNDLETALKFTIEVEEHKIMQDITNYDEVKKSIVNQLEELKINPSRKECPKIYHLDVASMYPNIMITNRLQPDSMIDESTCAACDFNKPGKTCDRRLPWSWRGEYFPAKRNEYNMIRHTLENEMYPGKYPGSSQREFSDLSTQEQSKCIHKRLSEYSRKVYHKIRDNKVVEKEAIICQRENPFYIDTVKSFRDRRYDYKGHQKSWKRKVESLQGSGNTLSMNEADKMVVLYDSLQLAHKVILNSFYGYVMRKGSRWYSMEMAGVTCLTGASIIQMARQLIERIGRPLELDTDGIWCIIPDSFPENFTFELQNDKKITISYPCVILNYLVHTRFTNHQYQDLVDPEKFRYQTHSENSIFFEVDGPYRAMILPTSKEEGKNLKKRYAVFNQNGTLAELKGFEIKRRGELNLVKSFQKEVFKSFLEGTTLTECYAAVGKIADRWLDILYTRGENLQDDELLNLICENRSMSRTLEDYGAQKSTSISTAKRLAEFLGEQMVKDKGLACKYIIAAKPKDAPVTERAIPVAIFSAEEPVKKHFLQKWQKDKSLSQYDLREVLDWDYYLERLGSVIQKLVTMPAAMQKVPNPVPRVKHPDWLQRNLKNDHFKQYKLSNMFQKISTDEAAPPRKTNLQSYKVGYDINESVDISSLDNKGFPQKAHDKAKMAISIEVPEEIPSMYTLYPKWLKYQKKKWIAQRNARNRRRILFGTGTMGRNDLATFFRTQTEVLSCSTWHILQIRETSIPGELRAWVLVDGKIFDLRFIAPRRFYVNLKDEDLPNVEIPDCSVEKVQKVLPNGRSSVHLFEMSLPEPVFQTETRNFATILNHPSVEGIYEQRLPLRIRAILEVGCQCSFQASVEGSLGRGLDKGFDLASLDPVNSKQSIYLDKAQVAYVYVCKLSVNERIVYGIFSAQQDSVDIVIVDADHNPQNPSNLDNLYHDLLSQHQSNMQGTQLLSLIDYGEAVSFRIVTSSDKKKAFKVLAEIFQRHLNDLHLPVILVIECPDKETLFLEIPQLNDHPFIELPARIADRQLPSIGWQNHILKRMISHYLEIGAWLFHRLELSRYANIPICDISSSPGKFSMDIIFARKLRQSNYVLWWSATPKPDFGGHEQDEFSCVSEFNELLEIQNTGAFSTVCIDIKVQNLAINTLMTSSLINELEGALSGSFTVNDVNQALDDDQRPLHITLGDNSFSNSTISILKDMLRGWWEEARFGVSMADYMVQHLLQWIQSTDSFLFNKSLYQHVQILTRKSFLQLMSEFRRIGSRIVHANPSRIVLQTNKLALGNAFSYSQYIVKAIKSKPLFHFLDLEITEYWDYLLWMDRTNYGGMSTKNIPLDSDNIQLETVFHWQLEKYLPPAIQGDFRYWAVKFVETMHAIKMNDVSNLSSQHGNVQRNSSQVDAEVELKGLEAGVLNTSFAKPLRKQITQLYRRHTEAIMDTTDSADFAFPNLPGSHLHLTNPTLELIKSLCAVFALAKNLNLEVRVLRRDLLSILAVPEYSKDAIFEDYCAKYNLHNVSCEYCNLSQDIDLCRDGKIFSGNNHDNENQPPQWTCSNCAHAYSQIAIEEQIIIDLQQNLMSYQIQDIRCQKCKQAKIDNIQEYCSCSGTWVCTIKKSAIIDKLIICANIAQFYKLAMLQNVTEEIKALGI</sequence>